<organism evidence="1 2">
    <name type="scientific">Leptospira stimsonii</name>
    <dbReference type="NCBI Taxonomy" id="2202203"/>
    <lineage>
        <taxon>Bacteria</taxon>
        <taxon>Pseudomonadati</taxon>
        <taxon>Spirochaetota</taxon>
        <taxon>Spirochaetia</taxon>
        <taxon>Leptospirales</taxon>
        <taxon>Leptospiraceae</taxon>
        <taxon>Leptospira</taxon>
    </lineage>
</organism>
<evidence type="ECO:0000313" key="1">
    <source>
        <dbReference type="EMBL" id="RHX85098.1"/>
    </source>
</evidence>
<proteinExistence type="predicted"/>
<dbReference type="EMBL" id="QHCT01000010">
    <property type="protein sequence ID" value="RHX85098.1"/>
    <property type="molecule type" value="Genomic_DNA"/>
</dbReference>
<name>A0A396YUE5_9LEPT</name>
<comment type="caution">
    <text evidence="1">The sequence shown here is derived from an EMBL/GenBank/DDBJ whole genome shotgun (WGS) entry which is preliminary data.</text>
</comment>
<protein>
    <submittedName>
        <fullName evidence="1">Uncharacterized protein</fullName>
    </submittedName>
</protein>
<accession>A0A396YUE5</accession>
<sequence>MNFFRIEWLDIEDSLFLSSRFEFLHRKYFIRNRFPFVTTKGSIRISKRFLFIPKMNVGLSLIYQIFRVALC</sequence>
<dbReference type="Proteomes" id="UP000265798">
    <property type="component" value="Unassembled WGS sequence"/>
</dbReference>
<reference evidence="2" key="1">
    <citation type="submission" date="2018-05" db="EMBL/GenBank/DDBJ databases">
        <title>Leptospira yasudae sp. nov. and Leptospira stimsonii sp. nov., two pathogenic species of the genus Leptospira isolated from environmental sources.</title>
        <authorList>
            <person name="Casanovas-Massana A."/>
            <person name="Hamond C."/>
            <person name="Santos L.A."/>
            <person name="Hacker K.P."/>
            <person name="Balassiano I."/>
            <person name="Medeiros M.A."/>
            <person name="Reis M.G."/>
            <person name="Ko A.I."/>
            <person name="Wunder E.A."/>
        </authorList>
    </citation>
    <scope>NUCLEOTIDE SEQUENCE [LARGE SCALE GENOMIC DNA]</scope>
    <source>
        <strain evidence="2">Yale</strain>
    </source>
</reference>
<dbReference type="AlphaFoldDB" id="A0A396YUE5"/>
<gene>
    <name evidence="1" type="ORF">DLM75_21710</name>
</gene>
<evidence type="ECO:0000313" key="2">
    <source>
        <dbReference type="Proteomes" id="UP000265798"/>
    </source>
</evidence>